<dbReference type="Pfam" id="PF05719">
    <property type="entry name" value="GPP34"/>
    <property type="match status" value="1"/>
</dbReference>
<protein>
    <submittedName>
        <fullName evidence="1">GPP34 family phosphoprotein</fullName>
    </submittedName>
</protein>
<dbReference type="EMBL" id="JAEACQ010000269">
    <property type="protein sequence ID" value="MBL7631386.1"/>
    <property type="molecule type" value="Genomic_DNA"/>
</dbReference>
<name>A0A937RFT1_9ACTN</name>
<gene>
    <name evidence="1" type="ORF">I7412_30350</name>
</gene>
<comment type="caution">
    <text evidence="1">The sequence shown here is derived from an EMBL/GenBank/DDBJ whole genome shotgun (WGS) entry which is preliminary data.</text>
</comment>
<proteinExistence type="predicted"/>
<organism evidence="1 2">
    <name type="scientific">Frankia nepalensis</name>
    <dbReference type="NCBI Taxonomy" id="1836974"/>
    <lineage>
        <taxon>Bacteria</taxon>
        <taxon>Bacillati</taxon>
        <taxon>Actinomycetota</taxon>
        <taxon>Actinomycetes</taxon>
        <taxon>Frankiales</taxon>
        <taxon>Frankiaceae</taxon>
        <taxon>Frankia</taxon>
    </lineage>
</organism>
<dbReference type="AlphaFoldDB" id="A0A937RFT1"/>
<dbReference type="RefSeq" id="WP_203006028.1">
    <property type="nucleotide sequence ID" value="NZ_JADWYW010000974.1"/>
</dbReference>
<accession>A0A937RFT1</accession>
<keyword evidence="2" id="KW-1185">Reference proteome</keyword>
<dbReference type="GO" id="GO:0070273">
    <property type="term" value="F:phosphatidylinositol-4-phosphate binding"/>
    <property type="evidence" value="ECO:0007669"/>
    <property type="project" value="InterPro"/>
</dbReference>
<reference evidence="1" key="1">
    <citation type="submission" date="2020-12" db="EMBL/GenBank/DDBJ databases">
        <title>Genomic characterization of non-nitrogen-fixing Frankia strains.</title>
        <authorList>
            <person name="Carlos-Shanley C."/>
            <person name="Guerra T."/>
            <person name="Hahn D."/>
        </authorList>
    </citation>
    <scope>NUCLEOTIDE SEQUENCE</scope>
    <source>
        <strain evidence="1">CN6</strain>
    </source>
</reference>
<evidence type="ECO:0000313" key="1">
    <source>
        <dbReference type="EMBL" id="MBL7631386.1"/>
    </source>
</evidence>
<evidence type="ECO:0000313" key="2">
    <source>
        <dbReference type="Proteomes" id="UP000604475"/>
    </source>
</evidence>
<dbReference type="Proteomes" id="UP000604475">
    <property type="component" value="Unassembled WGS sequence"/>
</dbReference>
<sequence>MDRSLPPSLPAKLYLLAFNLERGKMYRVPGFGRTLRAAALTQLLHDGLVTDTRGLVVPVESTAATERPMDWLSSLVLRQAWAGPPRTWARWISHDQRRAVRIVRAELAKAGWVDLGPRPDGLPRRGRTTVSVSPPDRQTVRVLNRAVGRALRGEIATPDVSRELAALVALGAAGDVITLVSARQRSTWPERIAELATLAGPPALALAARD</sequence>
<dbReference type="InterPro" id="IPR008628">
    <property type="entry name" value="GPP34-like"/>
</dbReference>